<dbReference type="InterPro" id="IPR027417">
    <property type="entry name" value="P-loop_NTPase"/>
</dbReference>
<feature type="region of interest" description="Disordered" evidence="1">
    <location>
        <begin position="1"/>
        <end position="36"/>
    </location>
</feature>
<reference evidence="2" key="1">
    <citation type="submission" date="2020-09" db="EMBL/GenBank/DDBJ databases">
        <title>Genome-Enabled Discovery of Anthraquinone Biosynthesis in Senna tora.</title>
        <authorList>
            <person name="Kang S.-H."/>
            <person name="Pandey R.P."/>
            <person name="Lee C.-M."/>
            <person name="Sim J.-S."/>
            <person name="Jeong J.-T."/>
            <person name="Choi B.-S."/>
            <person name="Jung M."/>
            <person name="Ginzburg D."/>
            <person name="Zhao K."/>
            <person name="Won S.Y."/>
            <person name="Oh T.-J."/>
            <person name="Yu Y."/>
            <person name="Kim N.-H."/>
            <person name="Lee O.R."/>
            <person name="Lee T.-H."/>
            <person name="Bashyal P."/>
            <person name="Kim T.-S."/>
            <person name="Lee W.-H."/>
            <person name="Kawkins C."/>
            <person name="Kim C.-K."/>
            <person name="Kim J.S."/>
            <person name="Ahn B.O."/>
            <person name="Rhee S.Y."/>
            <person name="Sohng J.K."/>
        </authorList>
    </citation>
    <scope>NUCLEOTIDE SEQUENCE</scope>
    <source>
        <tissue evidence="2">Leaf</tissue>
    </source>
</reference>
<gene>
    <name evidence="2" type="ORF">G2W53_001621</name>
</gene>
<accession>A0A834XJ19</accession>
<comment type="caution">
    <text evidence="2">The sequence shown here is derived from an EMBL/GenBank/DDBJ whole genome shotgun (WGS) entry which is preliminary data.</text>
</comment>
<dbReference type="Pfam" id="PF00071">
    <property type="entry name" value="Ras"/>
    <property type="match status" value="1"/>
</dbReference>
<name>A0A834XJ19_9FABA</name>
<dbReference type="InterPro" id="IPR001806">
    <property type="entry name" value="Small_GTPase"/>
</dbReference>
<dbReference type="OrthoDB" id="63533at2759"/>
<protein>
    <submittedName>
        <fullName evidence="2">Ras-related protein RHN1-like</fullName>
    </submittedName>
</protein>
<dbReference type="Proteomes" id="UP000634136">
    <property type="component" value="Unassembled WGS sequence"/>
</dbReference>
<evidence type="ECO:0000256" key="1">
    <source>
        <dbReference type="SAM" id="MobiDB-lite"/>
    </source>
</evidence>
<feature type="compositionally biased region" description="Polar residues" evidence="1">
    <location>
        <begin position="10"/>
        <end position="21"/>
    </location>
</feature>
<organism evidence="2 3">
    <name type="scientific">Senna tora</name>
    <dbReference type="NCBI Taxonomy" id="362788"/>
    <lineage>
        <taxon>Eukaryota</taxon>
        <taxon>Viridiplantae</taxon>
        <taxon>Streptophyta</taxon>
        <taxon>Embryophyta</taxon>
        <taxon>Tracheophyta</taxon>
        <taxon>Spermatophyta</taxon>
        <taxon>Magnoliopsida</taxon>
        <taxon>eudicotyledons</taxon>
        <taxon>Gunneridae</taxon>
        <taxon>Pentapetalae</taxon>
        <taxon>rosids</taxon>
        <taxon>fabids</taxon>
        <taxon>Fabales</taxon>
        <taxon>Fabaceae</taxon>
        <taxon>Caesalpinioideae</taxon>
        <taxon>Cassia clade</taxon>
        <taxon>Senna</taxon>
    </lineage>
</organism>
<dbReference type="Gene3D" id="3.40.50.300">
    <property type="entry name" value="P-loop containing nucleotide triphosphate hydrolases"/>
    <property type="match status" value="1"/>
</dbReference>
<keyword evidence="3" id="KW-1185">Reference proteome</keyword>
<dbReference type="EMBL" id="JAAIUW010000001">
    <property type="protein sequence ID" value="KAF7844716.1"/>
    <property type="molecule type" value="Genomic_DNA"/>
</dbReference>
<dbReference type="GO" id="GO:0005525">
    <property type="term" value="F:GTP binding"/>
    <property type="evidence" value="ECO:0007669"/>
    <property type="project" value="InterPro"/>
</dbReference>
<proteinExistence type="predicted"/>
<dbReference type="GO" id="GO:0003924">
    <property type="term" value="F:GTPase activity"/>
    <property type="evidence" value="ECO:0007669"/>
    <property type="project" value="InterPro"/>
</dbReference>
<evidence type="ECO:0000313" key="3">
    <source>
        <dbReference type="Proteomes" id="UP000634136"/>
    </source>
</evidence>
<dbReference type="AlphaFoldDB" id="A0A834XJ19"/>
<evidence type="ECO:0000313" key="2">
    <source>
        <dbReference type="EMBL" id="KAF7844716.1"/>
    </source>
</evidence>
<sequence>MDVDPHDSETTSLPSPINSKAMQVHPDKNPNDPRLQKNFNQVHYIKLLEARVYAKENDLFFMETSAKSAANVNEIFYEIDYNHLQCSGYHEMAVLCSTRENFQPYDVRSKEELLLAWI</sequence>
<feature type="compositionally biased region" description="Basic and acidic residues" evidence="1">
    <location>
        <begin position="25"/>
        <end position="35"/>
    </location>
</feature>